<dbReference type="InterPro" id="IPR050706">
    <property type="entry name" value="Cyclic-di-GMP_PDE-like"/>
</dbReference>
<dbReference type="Pfam" id="PF12792">
    <property type="entry name" value="CSS-motif"/>
    <property type="match status" value="1"/>
</dbReference>
<reference evidence="11 12" key="1">
    <citation type="submission" date="2020-11" db="EMBL/GenBank/DDBJ databases">
        <title>Taxonomic investigation of Rahnella strains.</title>
        <authorList>
            <person name="Lee S.D."/>
        </authorList>
    </citation>
    <scope>NUCLEOTIDE SEQUENCE [LARGE SCALE GENOMIC DNA]</scope>
    <source>
        <strain evidence="11 12">SAP-17</strain>
    </source>
</reference>
<keyword evidence="4" id="KW-0973">c-di-GMP</keyword>
<dbReference type="CDD" id="cd01948">
    <property type="entry name" value="EAL"/>
    <property type="match status" value="1"/>
</dbReference>
<evidence type="ECO:0000256" key="9">
    <source>
        <dbReference type="ARBA" id="ARBA00034290"/>
    </source>
</evidence>
<dbReference type="PANTHER" id="PTHR33121">
    <property type="entry name" value="CYCLIC DI-GMP PHOSPHODIESTERASE PDEF"/>
    <property type="match status" value="1"/>
</dbReference>
<evidence type="ECO:0000259" key="10">
    <source>
        <dbReference type="PROSITE" id="PS50883"/>
    </source>
</evidence>
<keyword evidence="5" id="KW-0812">Transmembrane</keyword>
<evidence type="ECO:0000256" key="6">
    <source>
        <dbReference type="ARBA" id="ARBA00022801"/>
    </source>
</evidence>
<comment type="subcellular location">
    <subcellularLocation>
        <location evidence="1">Cell membrane</location>
        <topology evidence="1">Multi-pass membrane protein</topology>
    </subcellularLocation>
</comment>
<feature type="domain" description="EAL" evidence="10">
    <location>
        <begin position="252"/>
        <end position="506"/>
    </location>
</feature>
<dbReference type="EC" id="3.1.4.52" evidence="2"/>
<evidence type="ECO:0000256" key="4">
    <source>
        <dbReference type="ARBA" id="ARBA00022636"/>
    </source>
</evidence>
<sequence length="507" mass="56664">MRLRNRLSITFITFVSINLAGAWIVIEKMKFSQKKEAEKNVLMIRDEIDRVLTHARIASDAAAHLLAGKCDAATQTDIRKIVATIPDIRTVSLLRGNEIYCSSVFGAQNFILDARSTPPVGLSLMDGNALTPYRSLLIYRTLHAGKSVMVGIDGYYLQNKLKTHDRRTDYQMTLNGLTLNAAGQVLTHRDNTASARYFSPEYQYQISANPVAPVSPNLLLKTVWQDEKSGVFLTLLLSALLSTITTKTLSRRNTLLFMLGKALDKNELIPFIQPIVEAQSGNTVGGEVLMRWKHPQRGHISPEQFIPLAEQNGLITRITQSGLCHVADALNSADIIPARDMTLFFNVSAADFMNHDIADWCREFRRKTPLSGWQIGLEITEREPVEDTQLAQALCEQLDALGVQISIDDFGTGNSNYRYLMQFRPRYIKIDKVFTAGIETDASREAIVRNIIAIAQDMRCMTIAEGVETASQKVKLAAMGVTHFQGYYFSKPVEMAAFFRNTPNPLP</sequence>
<comment type="caution">
    <text evidence="11">The sequence shown here is derived from an EMBL/GenBank/DDBJ whole genome shotgun (WGS) entry which is preliminary data.</text>
</comment>
<dbReference type="InterPro" id="IPR001633">
    <property type="entry name" value="EAL_dom"/>
</dbReference>
<dbReference type="EMBL" id="JADOBI010000007">
    <property type="protein sequence ID" value="MBF7981183.1"/>
    <property type="molecule type" value="Genomic_DNA"/>
</dbReference>
<evidence type="ECO:0000256" key="1">
    <source>
        <dbReference type="ARBA" id="ARBA00004651"/>
    </source>
</evidence>
<organism evidence="11 12">
    <name type="scientific">Rahnella laticis</name>
    <dbReference type="NCBI Taxonomy" id="2787622"/>
    <lineage>
        <taxon>Bacteria</taxon>
        <taxon>Pseudomonadati</taxon>
        <taxon>Pseudomonadota</taxon>
        <taxon>Gammaproteobacteria</taxon>
        <taxon>Enterobacterales</taxon>
        <taxon>Yersiniaceae</taxon>
        <taxon>Rahnella</taxon>
    </lineage>
</organism>
<keyword evidence="3" id="KW-1003">Cell membrane</keyword>
<dbReference type="InterPro" id="IPR024744">
    <property type="entry name" value="CSS-motif_dom"/>
</dbReference>
<evidence type="ECO:0000256" key="2">
    <source>
        <dbReference type="ARBA" id="ARBA00012282"/>
    </source>
</evidence>
<dbReference type="PROSITE" id="PS50883">
    <property type="entry name" value="EAL"/>
    <property type="match status" value="1"/>
</dbReference>
<protein>
    <recommendedName>
        <fullName evidence="2">cyclic-guanylate-specific phosphodiesterase</fullName>
        <ecNumber evidence="2">3.1.4.52</ecNumber>
    </recommendedName>
</protein>
<evidence type="ECO:0000313" key="11">
    <source>
        <dbReference type="EMBL" id="MBF7981183.1"/>
    </source>
</evidence>
<comment type="catalytic activity">
    <reaction evidence="9">
        <text>3',3'-c-di-GMP + H2O = 5'-phosphoguanylyl(3'-&gt;5')guanosine + H(+)</text>
        <dbReference type="Rhea" id="RHEA:24902"/>
        <dbReference type="ChEBI" id="CHEBI:15377"/>
        <dbReference type="ChEBI" id="CHEBI:15378"/>
        <dbReference type="ChEBI" id="CHEBI:58754"/>
        <dbReference type="ChEBI" id="CHEBI:58805"/>
        <dbReference type="EC" id="3.1.4.52"/>
    </reaction>
</comment>
<evidence type="ECO:0000256" key="8">
    <source>
        <dbReference type="ARBA" id="ARBA00023136"/>
    </source>
</evidence>
<evidence type="ECO:0000313" key="12">
    <source>
        <dbReference type="Proteomes" id="UP000636811"/>
    </source>
</evidence>
<dbReference type="PANTHER" id="PTHR33121:SF80">
    <property type="entry name" value="CYCLIC DI-GMP PHOSPHODIESTERASE PDEL"/>
    <property type="match status" value="1"/>
</dbReference>
<keyword evidence="7" id="KW-1133">Transmembrane helix</keyword>
<dbReference type="SUPFAM" id="SSF141868">
    <property type="entry name" value="EAL domain-like"/>
    <property type="match status" value="1"/>
</dbReference>
<proteinExistence type="predicted"/>
<evidence type="ECO:0000256" key="7">
    <source>
        <dbReference type="ARBA" id="ARBA00022989"/>
    </source>
</evidence>
<keyword evidence="6" id="KW-0378">Hydrolase</keyword>
<dbReference type="SMART" id="SM00052">
    <property type="entry name" value="EAL"/>
    <property type="match status" value="1"/>
</dbReference>
<keyword evidence="12" id="KW-1185">Reference proteome</keyword>
<dbReference type="Gene3D" id="3.20.20.450">
    <property type="entry name" value="EAL domain"/>
    <property type="match status" value="1"/>
</dbReference>
<dbReference type="Proteomes" id="UP000636811">
    <property type="component" value="Unassembled WGS sequence"/>
</dbReference>
<evidence type="ECO:0000256" key="3">
    <source>
        <dbReference type="ARBA" id="ARBA00022475"/>
    </source>
</evidence>
<keyword evidence="8" id="KW-0472">Membrane</keyword>
<gene>
    <name evidence="11" type="ORF">IV433_17345</name>
</gene>
<dbReference type="InterPro" id="IPR035919">
    <property type="entry name" value="EAL_sf"/>
</dbReference>
<dbReference type="Pfam" id="PF00563">
    <property type="entry name" value="EAL"/>
    <property type="match status" value="1"/>
</dbReference>
<accession>A0ABS0EAP0</accession>
<name>A0ABS0EAP0_9GAMM</name>
<evidence type="ECO:0000256" key="5">
    <source>
        <dbReference type="ARBA" id="ARBA00022692"/>
    </source>
</evidence>